<dbReference type="SUPFAM" id="SSF56300">
    <property type="entry name" value="Metallo-dependent phosphatases"/>
    <property type="match status" value="1"/>
</dbReference>
<dbReference type="PANTHER" id="PTHR36492">
    <property type="match status" value="1"/>
</dbReference>
<dbReference type="InterPro" id="IPR004843">
    <property type="entry name" value="Calcineurin-like_PHP"/>
</dbReference>
<comment type="caution">
    <text evidence="2">The sequence shown here is derived from an EMBL/GenBank/DDBJ whole genome shotgun (WGS) entry which is preliminary data.</text>
</comment>
<dbReference type="Pfam" id="PF00149">
    <property type="entry name" value="Metallophos"/>
    <property type="match status" value="1"/>
</dbReference>
<evidence type="ECO:0000313" key="2">
    <source>
        <dbReference type="EMBL" id="KAF2103633.1"/>
    </source>
</evidence>
<dbReference type="PANTHER" id="PTHR36492:SF2">
    <property type="entry name" value="[ACYL-CARRIER-PROTEIN] PHOSPHODIESTERASE PPTH"/>
    <property type="match status" value="1"/>
</dbReference>
<feature type="non-terminal residue" evidence="2">
    <location>
        <position position="300"/>
    </location>
</feature>
<organism evidence="2 3">
    <name type="scientific">Rhizodiscina lignyota</name>
    <dbReference type="NCBI Taxonomy" id="1504668"/>
    <lineage>
        <taxon>Eukaryota</taxon>
        <taxon>Fungi</taxon>
        <taxon>Dikarya</taxon>
        <taxon>Ascomycota</taxon>
        <taxon>Pezizomycotina</taxon>
        <taxon>Dothideomycetes</taxon>
        <taxon>Pleosporomycetidae</taxon>
        <taxon>Aulographales</taxon>
        <taxon>Rhizodiscinaceae</taxon>
        <taxon>Rhizodiscina</taxon>
    </lineage>
</organism>
<protein>
    <submittedName>
        <fullName evidence="2">Metallophosphoesteras-like protein</fullName>
    </submittedName>
</protein>
<feature type="non-terminal residue" evidence="2">
    <location>
        <position position="1"/>
    </location>
</feature>
<proteinExistence type="predicted"/>
<dbReference type="InterPro" id="IPR029052">
    <property type="entry name" value="Metallo-depent_PP-like"/>
</dbReference>
<dbReference type="GO" id="GO:0016787">
    <property type="term" value="F:hydrolase activity"/>
    <property type="evidence" value="ECO:0007669"/>
    <property type="project" value="InterPro"/>
</dbReference>
<dbReference type="AlphaFoldDB" id="A0A9P4MA79"/>
<dbReference type="Gene3D" id="3.60.21.10">
    <property type="match status" value="1"/>
</dbReference>
<evidence type="ECO:0000259" key="1">
    <source>
        <dbReference type="Pfam" id="PF00149"/>
    </source>
</evidence>
<feature type="domain" description="Calcineurin-like phosphoesterase" evidence="1">
    <location>
        <begin position="8"/>
        <end position="243"/>
    </location>
</feature>
<sequence>PWPGSRGRLYAIADLHLSYPANREALEKLRHYPGDGLIICGDVGETTEHLEFAFRIAKERFAVVWWCPGNHELYTSALDREHGSKGEKKYFECVHVARGHGVLTPEDSFVVWDGEGGPCVIAPIFTLYDYSFRPDHVSLEGAVKWAKEEGIEATDEHLLYHEPYSSRQEWCGELVEKFQRKLEEAQAAHPGMPMVIANHWPLREDLIYLRMIPRFSIWCGTKKTEDWHKMFGAKVVVSGHLHIRRTDWKDSTRFEECSLGYPRQWKECMDKGMDVNEFLREILPGPSQPKSGNAPTLWRR</sequence>
<name>A0A9P4MA79_9PEZI</name>
<dbReference type="InterPro" id="IPR052963">
    <property type="entry name" value="Pantetheine_PDE"/>
</dbReference>
<reference evidence="2" key="1">
    <citation type="journal article" date="2020" name="Stud. Mycol.">
        <title>101 Dothideomycetes genomes: a test case for predicting lifestyles and emergence of pathogens.</title>
        <authorList>
            <person name="Haridas S."/>
            <person name="Albert R."/>
            <person name="Binder M."/>
            <person name="Bloem J."/>
            <person name="Labutti K."/>
            <person name="Salamov A."/>
            <person name="Andreopoulos B."/>
            <person name="Baker S."/>
            <person name="Barry K."/>
            <person name="Bills G."/>
            <person name="Bluhm B."/>
            <person name="Cannon C."/>
            <person name="Castanera R."/>
            <person name="Culley D."/>
            <person name="Daum C."/>
            <person name="Ezra D."/>
            <person name="Gonzalez J."/>
            <person name="Henrissat B."/>
            <person name="Kuo A."/>
            <person name="Liang C."/>
            <person name="Lipzen A."/>
            <person name="Lutzoni F."/>
            <person name="Magnuson J."/>
            <person name="Mondo S."/>
            <person name="Nolan M."/>
            <person name="Ohm R."/>
            <person name="Pangilinan J."/>
            <person name="Park H.-J."/>
            <person name="Ramirez L."/>
            <person name="Alfaro M."/>
            <person name="Sun H."/>
            <person name="Tritt A."/>
            <person name="Yoshinaga Y."/>
            <person name="Zwiers L.-H."/>
            <person name="Turgeon B."/>
            <person name="Goodwin S."/>
            <person name="Spatafora J."/>
            <person name="Crous P."/>
            <person name="Grigoriev I."/>
        </authorList>
    </citation>
    <scope>NUCLEOTIDE SEQUENCE</scope>
    <source>
        <strain evidence="2">CBS 133067</strain>
    </source>
</reference>
<accession>A0A9P4MA79</accession>
<dbReference type="EMBL" id="ML978121">
    <property type="protein sequence ID" value="KAF2103633.1"/>
    <property type="molecule type" value="Genomic_DNA"/>
</dbReference>
<gene>
    <name evidence="2" type="ORF">NA57DRAFT_24104</name>
</gene>
<dbReference type="Proteomes" id="UP000799772">
    <property type="component" value="Unassembled WGS sequence"/>
</dbReference>
<dbReference type="OrthoDB" id="550558at2759"/>
<keyword evidence="3" id="KW-1185">Reference proteome</keyword>
<evidence type="ECO:0000313" key="3">
    <source>
        <dbReference type="Proteomes" id="UP000799772"/>
    </source>
</evidence>
<dbReference type="CDD" id="cd00838">
    <property type="entry name" value="MPP_superfamily"/>
    <property type="match status" value="1"/>
</dbReference>